<reference evidence="2" key="1">
    <citation type="submission" date="2023-12" db="EMBL/GenBank/DDBJ databases">
        <authorList>
            <person name="Brown T."/>
        </authorList>
    </citation>
    <scope>NUCLEOTIDE SEQUENCE</scope>
</reference>
<sequence length="222" mass="24675">MNDEDISTTYDTVQKETMYEALDQPEENEGPLYHNIHEDRSSGNNLYATDLETHEYESVSVDAVGGEENSLAFSQSEEEGYPQPYAICPAAQDPQPDEPQEVGNVSMEELYSPIQYQETSPEEPQENRSELYSPIQDQEMSPEEPQENRSMMEGSLPSPSSFTVQKASEYSLTCYSAANDLEEEEESAPMNPEISLFVKVRLPLSGASALAGGRIDASFCSE</sequence>
<name>A0ABP0A8S6_PIPNA</name>
<keyword evidence="3" id="KW-1185">Reference proteome</keyword>
<evidence type="ECO:0000313" key="3">
    <source>
        <dbReference type="Proteomes" id="UP001314169"/>
    </source>
</evidence>
<evidence type="ECO:0000256" key="1">
    <source>
        <dbReference type="SAM" id="MobiDB-lite"/>
    </source>
</evidence>
<gene>
    <name evidence="2" type="ORF">MPIPNATIZW_LOCUS15235</name>
</gene>
<protein>
    <submittedName>
        <fullName evidence="2">Uncharacterized protein</fullName>
    </submittedName>
</protein>
<dbReference type="EMBL" id="OY882863">
    <property type="protein sequence ID" value="CAK6446929.1"/>
    <property type="molecule type" value="Genomic_DNA"/>
</dbReference>
<organism evidence="2 3">
    <name type="scientific">Pipistrellus nathusii</name>
    <name type="common">Nathusius' pipistrelle</name>
    <dbReference type="NCBI Taxonomy" id="59473"/>
    <lineage>
        <taxon>Eukaryota</taxon>
        <taxon>Metazoa</taxon>
        <taxon>Chordata</taxon>
        <taxon>Craniata</taxon>
        <taxon>Vertebrata</taxon>
        <taxon>Euteleostomi</taxon>
        <taxon>Mammalia</taxon>
        <taxon>Eutheria</taxon>
        <taxon>Laurasiatheria</taxon>
        <taxon>Chiroptera</taxon>
        <taxon>Yangochiroptera</taxon>
        <taxon>Vespertilionidae</taxon>
        <taxon>Pipistrellus</taxon>
    </lineage>
</organism>
<dbReference type="Proteomes" id="UP001314169">
    <property type="component" value="Chromosome 6"/>
</dbReference>
<feature type="region of interest" description="Disordered" evidence="1">
    <location>
        <begin position="71"/>
        <end position="164"/>
    </location>
</feature>
<proteinExistence type="predicted"/>
<feature type="region of interest" description="Disordered" evidence="1">
    <location>
        <begin position="23"/>
        <end position="44"/>
    </location>
</feature>
<accession>A0ABP0A8S6</accession>
<evidence type="ECO:0000313" key="2">
    <source>
        <dbReference type="EMBL" id="CAK6446929.1"/>
    </source>
</evidence>